<evidence type="ECO:0000256" key="9">
    <source>
        <dbReference type="ARBA" id="ARBA00023204"/>
    </source>
</evidence>
<dbReference type="AlphaFoldDB" id="A0A212LWG5"/>
<dbReference type="RefSeq" id="WP_075752736.1">
    <property type="nucleotide sequence ID" value="NZ_LT608335.1"/>
</dbReference>
<keyword evidence="9" id="KW-0234">DNA repair</keyword>
<dbReference type="InterPro" id="IPR050338">
    <property type="entry name" value="DisA"/>
</dbReference>
<evidence type="ECO:0000256" key="5">
    <source>
        <dbReference type="ARBA" id="ARBA00022763"/>
    </source>
</evidence>
<accession>A0A212LWG5</accession>
<sequence length="363" mass="40655">MIKSREERSERLWDSRFVKTIKTLAPGSPIRDGLENILRAKMGALVLVGDNPATLEIVDGGFELNSEYTPAGFYELAKMDGAIVLSQDGKRILSANTQLMPDPSIPTTETGTRHRTAERAAKQTGALVVAISQRRNIITVYLGQLRYTLKDIPVILNRANQALQTLEKYRNVLDKGLTNLSALEFEELVTLYDVALVLIRAEQVNRIAMEIERNVIELGSEGKLVSMQMEELISGVDVAALLIKDYCNTTELKDYELVREQIAELPEENLEPFTICRMLGYGVSPTAMDIPVVPRGYRVLRQISRLPLLVGEKLVTHFKTLQRIYNASLAELDEVEGIGEVRAKAVKDGLKRVREQALLDRHL</sequence>
<dbReference type="PROSITE" id="PS51794">
    <property type="entry name" value="DAC"/>
    <property type="match status" value="1"/>
</dbReference>
<dbReference type="EC" id="2.7.7.85" evidence="11"/>
<dbReference type="Pfam" id="PF10635">
    <property type="entry name" value="DisA-linker"/>
    <property type="match status" value="1"/>
</dbReference>
<evidence type="ECO:0000256" key="1">
    <source>
        <dbReference type="ARBA" id="ARBA00000877"/>
    </source>
</evidence>
<gene>
    <name evidence="11" type="primary">disA</name>
    <name evidence="11" type="ORF">KL86SPO_40330</name>
</gene>
<proteinExistence type="inferred from homology"/>
<comment type="catalytic activity">
    <reaction evidence="1">
        <text>2 ATP = 3',3'-c-di-AMP + 2 diphosphate</text>
        <dbReference type="Rhea" id="RHEA:35655"/>
        <dbReference type="ChEBI" id="CHEBI:30616"/>
        <dbReference type="ChEBI" id="CHEBI:33019"/>
        <dbReference type="ChEBI" id="CHEBI:71500"/>
        <dbReference type="EC" id="2.7.7.85"/>
    </reaction>
</comment>
<dbReference type="GO" id="GO:0005524">
    <property type="term" value="F:ATP binding"/>
    <property type="evidence" value="ECO:0007669"/>
    <property type="project" value="UniProtKB-KW"/>
</dbReference>
<dbReference type="Pfam" id="PF02457">
    <property type="entry name" value="DAC"/>
    <property type="match status" value="1"/>
</dbReference>
<keyword evidence="3 11" id="KW-0548">Nucleotidyltransferase</keyword>
<keyword evidence="8" id="KW-0238">DNA-binding</keyword>
<evidence type="ECO:0000256" key="7">
    <source>
        <dbReference type="ARBA" id="ARBA00022842"/>
    </source>
</evidence>
<dbReference type="GO" id="GO:0006281">
    <property type="term" value="P:DNA repair"/>
    <property type="evidence" value="ECO:0007669"/>
    <property type="project" value="UniProtKB-KW"/>
</dbReference>
<dbReference type="EMBL" id="FMJE01000004">
    <property type="protein sequence ID" value="SCM81846.1"/>
    <property type="molecule type" value="Genomic_DNA"/>
</dbReference>
<dbReference type="InterPro" id="IPR038331">
    <property type="entry name" value="DisA_sf"/>
</dbReference>
<keyword evidence="4" id="KW-0547">Nucleotide-binding</keyword>
<dbReference type="Gene3D" id="1.20.1260.110">
    <property type="entry name" value="DNA integrity scanning linker region"/>
    <property type="match status" value="1"/>
</dbReference>
<dbReference type="PANTHER" id="PTHR34185:SF3">
    <property type="entry name" value="DNA INTEGRITY SCANNING PROTEIN DISA"/>
    <property type="match status" value="1"/>
</dbReference>
<dbReference type="SUPFAM" id="SSF47781">
    <property type="entry name" value="RuvA domain 2-like"/>
    <property type="match status" value="1"/>
</dbReference>
<dbReference type="GO" id="GO:0003677">
    <property type="term" value="F:DNA binding"/>
    <property type="evidence" value="ECO:0007669"/>
    <property type="project" value="UniProtKB-KW"/>
</dbReference>
<keyword evidence="5" id="KW-0227">DNA damage</keyword>
<dbReference type="InterPro" id="IPR023763">
    <property type="entry name" value="DNA_integrity_scanning_protein"/>
</dbReference>
<dbReference type="InterPro" id="IPR003390">
    <property type="entry name" value="DNA_integrity_scan_DisA_N"/>
</dbReference>
<evidence type="ECO:0000256" key="3">
    <source>
        <dbReference type="ARBA" id="ARBA00022695"/>
    </source>
</evidence>
<keyword evidence="6" id="KW-0067">ATP-binding</keyword>
<organism evidence="11">
    <name type="scientific">uncultured Sporomusa sp</name>
    <dbReference type="NCBI Taxonomy" id="307249"/>
    <lineage>
        <taxon>Bacteria</taxon>
        <taxon>Bacillati</taxon>
        <taxon>Bacillota</taxon>
        <taxon>Negativicutes</taxon>
        <taxon>Selenomonadales</taxon>
        <taxon>Sporomusaceae</taxon>
        <taxon>Sporomusa</taxon>
        <taxon>environmental samples</taxon>
    </lineage>
</organism>
<dbReference type="HAMAP" id="MF_01438">
    <property type="entry name" value="DisA"/>
    <property type="match status" value="1"/>
</dbReference>
<keyword evidence="2 11" id="KW-0808">Transferase</keyword>
<dbReference type="InterPro" id="IPR018906">
    <property type="entry name" value="DNA_integrity_scan_DisA_link"/>
</dbReference>
<evidence type="ECO:0000256" key="8">
    <source>
        <dbReference type="ARBA" id="ARBA00023125"/>
    </source>
</evidence>
<dbReference type="GO" id="GO:0004016">
    <property type="term" value="F:adenylate cyclase activity"/>
    <property type="evidence" value="ECO:0007669"/>
    <property type="project" value="TreeGrafter"/>
</dbReference>
<dbReference type="InterPro" id="IPR010994">
    <property type="entry name" value="RuvA_2-like"/>
</dbReference>
<reference evidence="11" key="1">
    <citation type="submission" date="2016-08" db="EMBL/GenBank/DDBJ databases">
        <authorList>
            <person name="Seilhamer J.J."/>
        </authorList>
    </citation>
    <scope>NUCLEOTIDE SEQUENCE</scope>
    <source>
        <strain evidence="11">86</strain>
    </source>
</reference>
<name>A0A212LWG5_9FIRM</name>
<dbReference type="Gene3D" id="1.10.150.20">
    <property type="entry name" value="5' to 3' exonuclease, C-terminal subdomain"/>
    <property type="match status" value="1"/>
</dbReference>
<protein>
    <submittedName>
        <fullName evidence="11">DNA integrity scanning protein DisA</fullName>
        <ecNumber evidence="11">2.7.7.85</ecNumber>
    </submittedName>
</protein>
<keyword evidence="7" id="KW-0460">Magnesium</keyword>
<dbReference type="NCBIfam" id="NF010009">
    <property type="entry name" value="PRK13482.1"/>
    <property type="match status" value="1"/>
</dbReference>
<dbReference type="PANTHER" id="PTHR34185">
    <property type="entry name" value="DIADENYLATE CYCLASE"/>
    <property type="match status" value="1"/>
</dbReference>
<evidence type="ECO:0000313" key="11">
    <source>
        <dbReference type="EMBL" id="SCM81846.1"/>
    </source>
</evidence>
<evidence type="ECO:0000256" key="6">
    <source>
        <dbReference type="ARBA" id="ARBA00022840"/>
    </source>
</evidence>
<dbReference type="GO" id="GO:0106408">
    <property type="term" value="F:diadenylate cyclase activity"/>
    <property type="evidence" value="ECO:0007669"/>
    <property type="project" value="UniProtKB-EC"/>
</dbReference>
<feature type="domain" description="DAC" evidence="10">
    <location>
        <begin position="14"/>
        <end position="154"/>
    </location>
</feature>
<evidence type="ECO:0000259" key="10">
    <source>
        <dbReference type="PROSITE" id="PS51794"/>
    </source>
</evidence>
<dbReference type="InterPro" id="IPR036888">
    <property type="entry name" value="DNA_integrity_DisA_N_sf"/>
</dbReference>
<dbReference type="Gene3D" id="3.40.1700.10">
    <property type="entry name" value="DNA integrity scanning protein, DisA, N-terminal domain"/>
    <property type="match status" value="1"/>
</dbReference>
<dbReference type="SUPFAM" id="SSF143597">
    <property type="entry name" value="YojJ-like"/>
    <property type="match status" value="1"/>
</dbReference>
<evidence type="ECO:0000256" key="4">
    <source>
        <dbReference type="ARBA" id="ARBA00022741"/>
    </source>
</evidence>
<evidence type="ECO:0000256" key="2">
    <source>
        <dbReference type="ARBA" id="ARBA00022679"/>
    </source>
</evidence>